<evidence type="ECO:0000313" key="1">
    <source>
        <dbReference type="EMBL" id="TEB26770.1"/>
    </source>
</evidence>
<accession>A0A4Y7SY48</accession>
<dbReference type="AlphaFoldDB" id="A0A4Y7SY48"/>
<dbReference type="EMBL" id="QPFP01000046">
    <property type="protein sequence ID" value="TEB26770.1"/>
    <property type="molecule type" value="Genomic_DNA"/>
</dbReference>
<gene>
    <name evidence="1" type="ORF">FA13DRAFT_1713112</name>
</gene>
<name>A0A4Y7SY48_COPMI</name>
<dbReference type="Proteomes" id="UP000298030">
    <property type="component" value="Unassembled WGS sequence"/>
</dbReference>
<keyword evidence="2" id="KW-1185">Reference proteome</keyword>
<proteinExistence type="predicted"/>
<organism evidence="1 2">
    <name type="scientific">Coprinellus micaceus</name>
    <name type="common">Glistening ink-cap mushroom</name>
    <name type="synonym">Coprinus micaceus</name>
    <dbReference type="NCBI Taxonomy" id="71717"/>
    <lineage>
        <taxon>Eukaryota</taxon>
        <taxon>Fungi</taxon>
        <taxon>Dikarya</taxon>
        <taxon>Basidiomycota</taxon>
        <taxon>Agaricomycotina</taxon>
        <taxon>Agaricomycetes</taxon>
        <taxon>Agaricomycetidae</taxon>
        <taxon>Agaricales</taxon>
        <taxon>Agaricineae</taxon>
        <taxon>Psathyrellaceae</taxon>
        <taxon>Coprinellus</taxon>
    </lineage>
</organism>
<protein>
    <submittedName>
        <fullName evidence="1">Uncharacterized protein</fullName>
    </submittedName>
</protein>
<reference evidence="1 2" key="1">
    <citation type="journal article" date="2019" name="Nat. Ecol. Evol.">
        <title>Megaphylogeny resolves global patterns of mushroom evolution.</title>
        <authorList>
            <person name="Varga T."/>
            <person name="Krizsan K."/>
            <person name="Foldi C."/>
            <person name="Dima B."/>
            <person name="Sanchez-Garcia M."/>
            <person name="Sanchez-Ramirez S."/>
            <person name="Szollosi G.J."/>
            <person name="Szarkandi J.G."/>
            <person name="Papp V."/>
            <person name="Albert L."/>
            <person name="Andreopoulos W."/>
            <person name="Angelini C."/>
            <person name="Antonin V."/>
            <person name="Barry K.W."/>
            <person name="Bougher N.L."/>
            <person name="Buchanan P."/>
            <person name="Buyck B."/>
            <person name="Bense V."/>
            <person name="Catcheside P."/>
            <person name="Chovatia M."/>
            <person name="Cooper J."/>
            <person name="Damon W."/>
            <person name="Desjardin D."/>
            <person name="Finy P."/>
            <person name="Geml J."/>
            <person name="Haridas S."/>
            <person name="Hughes K."/>
            <person name="Justo A."/>
            <person name="Karasinski D."/>
            <person name="Kautmanova I."/>
            <person name="Kiss B."/>
            <person name="Kocsube S."/>
            <person name="Kotiranta H."/>
            <person name="LaButti K.M."/>
            <person name="Lechner B.E."/>
            <person name="Liimatainen K."/>
            <person name="Lipzen A."/>
            <person name="Lukacs Z."/>
            <person name="Mihaltcheva S."/>
            <person name="Morgado L.N."/>
            <person name="Niskanen T."/>
            <person name="Noordeloos M.E."/>
            <person name="Ohm R.A."/>
            <person name="Ortiz-Santana B."/>
            <person name="Ovrebo C."/>
            <person name="Racz N."/>
            <person name="Riley R."/>
            <person name="Savchenko A."/>
            <person name="Shiryaev A."/>
            <person name="Soop K."/>
            <person name="Spirin V."/>
            <person name="Szebenyi C."/>
            <person name="Tomsovsky M."/>
            <person name="Tulloss R.E."/>
            <person name="Uehling J."/>
            <person name="Grigoriev I.V."/>
            <person name="Vagvolgyi C."/>
            <person name="Papp T."/>
            <person name="Martin F.M."/>
            <person name="Miettinen O."/>
            <person name="Hibbett D.S."/>
            <person name="Nagy L.G."/>
        </authorList>
    </citation>
    <scope>NUCLEOTIDE SEQUENCE [LARGE SCALE GENOMIC DNA]</scope>
    <source>
        <strain evidence="1 2">FP101781</strain>
    </source>
</reference>
<sequence length="310" mass="34768">MWGLGHLKGRQKLEKDVMTRVYRELLRARTGITEPGRSKTQHTLVIQKKRAQPNSDRLLKSDFQRKLDVSLKLKLQRTLHFDESGPNGGAEVRQMAFTTVSSGSGIGGDFRHSRSCLSGSYGFHAEILDVARLMGEVDVGNEKFGSVLSESESKYETTHSFSASCAMASSVNLVDKAVLPAGDHIATDPPQWRKSPRRRESVRKLQLPLKDGTFYLPGEVRPPSVPYSPQSNLLTRETVRNAFKCPILSSVVRAAQYYVYKATLNYLSHKENLPDHIIDNRTFVASRRLTPNTIRDGGKTCRDSFTWMGL</sequence>
<comment type="caution">
    <text evidence="1">The sequence shown here is derived from an EMBL/GenBank/DDBJ whole genome shotgun (WGS) entry which is preliminary data.</text>
</comment>
<evidence type="ECO:0000313" key="2">
    <source>
        <dbReference type="Proteomes" id="UP000298030"/>
    </source>
</evidence>